<dbReference type="AlphaFoldDB" id="A0A7W5V7D1"/>
<proteinExistence type="predicted"/>
<evidence type="ECO:0000313" key="1">
    <source>
        <dbReference type="EMBL" id="MBB3730604.1"/>
    </source>
</evidence>
<name>A0A7W5V7D1_9ACTN</name>
<comment type="caution">
    <text evidence="1">The sequence shown here is derived from an EMBL/GenBank/DDBJ whole genome shotgun (WGS) entry which is preliminary data.</text>
</comment>
<organism evidence="1 2">
    <name type="scientific">Nonomuraea dietziae</name>
    <dbReference type="NCBI Taxonomy" id="65515"/>
    <lineage>
        <taxon>Bacteria</taxon>
        <taxon>Bacillati</taxon>
        <taxon>Actinomycetota</taxon>
        <taxon>Actinomycetes</taxon>
        <taxon>Streptosporangiales</taxon>
        <taxon>Streptosporangiaceae</taxon>
        <taxon>Nonomuraea</taxon>
    </lineage>
</organism>
<reference evidence="1 2" key="1">
    <citation type="submission" date="2020-08" db="EMBL/GenBank/DDBJ databases">
        <title>Sequencing the genomes of 1000 actinobacteria strains.</title>
        <authorList>
            <person name="Klenk H.-P."/>
        </authorList>
    </citation>
    <scope>NUCLEOTIDE SEQUENCE [LARGE SCALE GENOMIC DNA]</scope>
    <source>
        <strain evidence="1 2">DSM 44320</strain>
    </source>
</reference>
<accession>A0A7W5V7D1</accession>
<protein>
    <submittedName>
        <fullName evidence="1">Uncharacterized protein</fullName>
    </submittedName>
</protein>
<sequence length="46" mass="5100">MTAKPPTVASAMVQRSAARMMNLMILLLWEISGRGSLFRFVKFGQG</sequence>
<gene>
    <name evidence="1" type="ORF">FHR33_006464</name>
</gene>
<dbReference type="EMBL" id="JACIBV010000001">
    <property type="protein sequence ID" value="MBB3730604.1"/>
    <property type="molecule type" value="Genomic_DNA"/>
</dbReference>
<keyword evidence="2" id="KW-1185">Reference proteome</keyword>
<dbReference type="Proteomes" id="UP000579945">
    <property type="component" value="Unassembled WGS sequence"/>
</dbReference>
<evidence type="ECO:0000313" key="2">
    <source>
        <dbReference type="Proteomes" id="UP000579945"/>
    </source>
</evidence>